<organism evidence="3 4">
    <name type="scientific">Pseudonocardia humida</name>
    <dbReference type="NCBI Taxonomy" id="2800819"/>
    <lineage>
        <taxon>Bacteria</taxon>
        <taxon>Bacillati</taxon>
        <taxon>Actinomycetota</taxon>
        <taxon>Actinomycetes</taxon>
        <taxon>Pseudonocardiales</taxon>
        <taxon>Pseudonocardiaceae</taxon>
        <taxon>Pseudonocardia</taxon>
    </lineage>
</organism>
<evidence type="ECO:0000313" key="3">
    <source>
        <dbReference type="EMBL" id="MCO1653949.1"/>
    </source>
</evidence>
<dbReference type="InterPro" id="IPR016181">
    <property type="entry name" value="Acyl_CoA_acyltransferase"/>
</dbReference>
<dbReference type="InterPro" id="IPR053144">
    <property type="entry name" value="Acetyltransferase_Butenolide"/>
</dbReference>
<dbReference type="SUPFAM" id="SSF55729">
    <property type="entry name" value="Acyl-CoA N-acyltransferases (Nat)"/>
    <property type="match status" value="1"/>
</dbReference>
<dbReference type="InterPro" id="IPR000182">
    <property type="entry name" value="GNAT_dom"/>
</dbReference>
<name>A0ABT0ZTB1_9PSEU</name>
<dbReference type="CDD" id="cd04301">
    <property type="entry name" value="NAT_SF"/>
    <property type="match status" value="1"/>
</dbReference>
<keyword evidence="4" id="KW-1185">Reference proteome</keyword>
<reference evidence="3" key="1">
    <citation type="submission" date="2021-04" db="EMBL/GenBank/DDBJ databases">
        <title>Pseudonocardia sp. nov., isolated from sandy soil of mangrove forest.</title>
        <authorList>
            <person name="Zan Z."/>
            <person name="Huang R."/>
            <person name="Liu W."/>
        </authorList>
    </citation>
    <scope>NUCLEOTIDE SEQUENCE</scope>
    <source>
        <strain evidence="3">S2-4</strain>
    </source>
</reference>
<dbReference type="PANTHER" id="PTHR43233">
    <property type="entry name" value="FAMILY N-ACETYLTRANSFERASE, PUTATIVE (AFU_ORTHOLOGUE AFUA_6G03350)-RELATED"/>
    <property type="match status" value="1"/>
</dbReference>
<dbReference type="Proteomes" id="UP001165283">
    <property type="component" value="Unassembled WGS sequence"/>
</dbReference>
<evidence type="ECO:0000256" key="1">
    <source>
        <dbReference type="SAM" id="MobiDB-lite"/>
    </source>
</evidence>
<dbReference type="EMBL" id="JAGSOV010000009">
    <property type="protein sequence ID" value="MCO1653949.1"/>
    <property type="molecule type" value="Genomic_DNA"/>
</dbReference>
<protein>
    <submittedName>
        <fullName evidence="3">GNAT family N-acetyltransferase</fullName>
    </submittedName>
</protein>
<dbReference type="Gene3D" id="3.40.630.30">
    <property type="match status" value="1"/>
</dbReference>
<dbReference type="PROSITE" id="PS51186">
    <property type="entry name" value="GNAT"/>
    <property type="match status" value="1"/>
</dbReference>
<evidence type="ECO:0000313" key="4">
    <source>
        <dbReference type="Proteomes" id="UP001165283"/>
    </source>
</evidence>
<dbReference type="Pfam" id="PF13508">
    <property type="entry name" value="Acetyltransf_7"/>
    <property type="match status" value="1"/>
</dbReference>
<accession>A0ABT0ZTB1</accession>
<evidence type="ECO:0000259" key="2">
    <source>
        <dbReference type="PROSITE" id="PS51186"/>
    </source>
</evidence>
<sequence>MAALDALRRAGPGSRRTTVGEYEIDDDPTRVDREVVWRYLSTEAYWGRWRDRRMVEAQLDEAFLLLGAYHRGSGEMVGFARGTGDGLSFGYLADVFVLDSARGAGLGKALVAAVVEQDPRIRWVLFTADAHGLYRRYGFTDPDATAMVRPSSVPAPGVSPGAGVRGAVSGP</sequence>
<feature type="domain" description="N-acetyltransferase" evidence="2">
    <location>
        <begin position="17"/>
        <end position="156"/>
    </location>
</feature>
<dbReference type="PANTHER" id="PTHR43233:SF1">
    <property type="entry name" value="FAMILY N-ACETYLTRANSFERASE, PUTATIVE (AFU_ORTHOLOGUE AFUA_6G03350)-RELATED"/>
    <property type="match status" value="1"/>
</dbReference>
<proteinExistence type="predicted"/>
<comment type="caution">
    <text evidence="3">The sequence shown here is derived from an EMBL/GenBank/DDBJ whole genome shotgun (WGS) entry which is preliminary data.</text>
</comment>
<feature type="region of interest" description="Disordered" evidence="1">
    <location>
        <begin position="1"/>
        <end position="20"/>
    </location>
</feature>
<gene>
    <name evidence="3" type="ORF">KDL28_02655</name>
</gene>